<comment type="similarity">
    <text evidence="1">Belongs to the UPF0164 family.</text>
</comment>
<dbReference type="AlphaFoldDB" id="A0A0S8GMU9"/>
<evidence type="ECO:0000313" key="3">
    <source>
        <dbReference type="Proteomes" id="UP000051096"/>
    </source>
</evidence>
<organism evidence="2 3">
    <name type="scientific">candidate division WOR_3 bacterium SM23_60</name>
    <dbReference type="NCBI Taxonomy" id="1703780"/>
    <lineage>
        <taxon>Bacteria</taxon>
        <taxon>Bacteria division WOR-3</taxon>
    </lineage>
</organism>
<dbReference type="SUPFAM" id="SSF56935">
    <property type="entry name" value="Porins"/>
    <property type="match status" value="1"/>
</dbReference>
<dbReference type="Proteomes" id="UP000051096">
    <property type="component" value="Unassembled WGS sequence"/>
</dbReference>
<name>A0A0S8GMU9_UNCW3</name>
<accession>A0A0S8GMU9</accession>
<sequence>MKIRGFSTICIVMLCCVCSIGFGFSKVGTTAAPFLKIEYGARAVGMAGAFVALANDASGIYYNPAGIAELDKFYVHGGHTRWFADLTYNYATFVLPTERVNFCLWGSFLSCADIPITTVEYPEGTGQYFDYTDGVLGVTASSFLSDRLSVGVTAKYIQQMLHNESAATFAFDIGSILRTPWNGLRLGMCMVNYGGRMQLSGNDLIVQTDPWPDFGGNPDAEARLTTESFPLPLAFKLGIAFDVVGAHEAFFKNTTSRFTVAFDGIHPNDGDEKFHMGCEYSMMDMFFLRGGYKINYDTQEFTVGTGVKVEIVDKEININYAYVDMDVLDATHRFELCIGF</sequence>
<proteinExistence type="inferred from homology"/>
<protein>
    <recommendedName>
        <fullName evidence="4">PorV/PorQ family protein</fullName>
    </recommendedName>
</protein>
<comment type="caution">
    <text evidence="2">The sequence shown here is derived from an EMBL/GenBank/DDBJ whole genome shotgun (WGS) entry which is preliminary data.</text>
</comment>
<dbReference type="InterPro" id="IPR005362">
    <property type="entry name" value="UPF0164"/>
</dbReference>
<evidence type="ECO:0000256" key="1">
    <source>
        <dbReference type="ARBA" id="ARBA00005846"/>
    </source>
</evidence>
<reference evidence="2 3" key="1">
    <citation type="journal article" date="2015" name="Microbiome">
        <title>Genomic resolution of linkages in carbon, nitrogen, and sulfur cycling among widespread estuary sediment bacteria.</title>
        <authorList>
            <person name="Baker B.J."/>
            <person name="Lazar C.S."/>
            <person name="Teske A.P."/>
            <person name="Dick G.J."/>
        </authorList>
    </citation>
    <scope>NUCLEOTIDE SEQUENCE [LARGE SCALE GENOMIC DNA]</scope>
    <source>
        <strain evidence="2">SM23_60</strain>
    </source>
</reference>
<dbReference type="Pfam" id="PF03687">
    <property type="entry name" value="UPF0164"/>
    <property type="match status" value="1"/>
</dbReference>
<dbReference type="Gene3D" id="2.40.160.60">
    <property type="entry name" value="Outer membrane protein transport protein (OMPP1/FadL/TodX)"/>
    <property type="match status" value="1"/>
</dbReference>
<evidence type="ECO:0008006" key="4">
    <source>
        <dbReference type="Google" id="ProtNLM"/>
    </source>
</evidence>
<dbReference type="NCBIfam" id="NF033709">
    <property type="entry name" value="PorV_fam"/>
    <property type="match status" value="1"/>
</dbReference>
<gene>
    <name evidence="2" type="ORF">AMJ87_03320</name>
</gene>
<evidence type="ECO:0000313" key="2">
    <source>
        <dbReference type="EMBL" id="KPK72954.1"/>
    </source>
</evidence>
<dbReference type="EMBL" id="LJUO01000019">
    <property type="protein sequence ID" value="KPK72954.1"/>
    <property type="molecule type" value="Genomic_DNA"/>
</dbReference>